<protein>
    <submittedName>
        <fullName evidence="2 3">Uncharacterized protein</fullName>
    </submittedName>
</protein>
<proteinExistence type="predicted"/>
<evidence type="ECO:0000313" key="4">
    <source>
        <dbReference type="Proteomes" id="UP000008810"/>
    </source>
</evidence>
<feature type="region of interest" description="Disordered" evidence="1">
    <location>
        <begin position="96"/>
        <end position="157"/>
    </location>
</feature>
<sequence length="200" mass="22526">MVRLGGAAVGRDDVEARRCRRRGQGWRRRRRAVSCGARAMPMDGAVERQWRRCKGEHKVVVFSDHRRRRSGHYPCHGRIINWGGRERRVWWCGGRRGRSRRGVGRRDRSRRGVGRRGAGHGRGGRRCRGGRSGSQRRSNAGEARATPGHPPAARGPLAVVSSVARELKDSKEKEGHIFDCHDSNLLICSVMVELRADNVL</sequence>
<reference evidence="3" key="3">
    <citation type="submission" date="2018-08" db="UniProtKB">
        <authorList>
            <consortium name="EnsemblPlants"/>
        </authorList>
    </citation>
    <scope>IDENTIFICATION</scope>
    <source>
        <strain evidence="3">cv. Bd21</strain>
    </source>
</reference>
<feature type="compositionally biased region" description="Basic residues" evidence="1">
    <location>
        <begin position="96"/>
        <end position="129"/>
    </location>
</feature>
<gene>
    <name evidence="2" type="ORF">BRADI_4g01706v3</name>
</gene>
<organism evidence="2">
    <name type="scientific">Brachypodium distachyon</name>
    <name type="common">Purple false brome</name>
    <name type="synonym">Trachynia distachya</name>
    <dbReference type="NCBI Taxonomy" id="15368"/>
    <lineage>
        <taxon>Eukaryota</taxon>
        <taxon>Viridiplantae</taxon>
        <taxon>Streptophyta</taxon>
        <taxon>Embryophyta</taxon>
        <taxon>Tracheophyta</taxon>
        <taxon>Spermatophyta</taxon>
        <taxon>Magnoliopsida</taxon>
        <taxon>Liliopsida</taxon>
        <taxon>Poales</taxon>
        <taxon>Poaceae</taxon>
        <taxon>BOP clade</taxon>
        <taxon>Pooideae</taxon>
        <taxon>Stipodae</taxon>
        <taxon>Brachypodieae</taxon>
        <taxon>Brachypodium</taxon>
    </lineage>
</organism>
<evidence type="ECO:0000313" key="3">
    <source>
        <dbReference type="EnsemblPlants" id="KQJ85789"/>
    </source>
</evidence>
<evidence type="ECO:0000313" key="2">
    <source>
        <dbReference type="EMBL" id="KQJ85789.1"/>
    </source>
</evidence>
<evidence type="ECO:0000256" key="1">
    <source>
        <dbReference type="SAM" id="MobiDB-lite"/>
    </source>
</evidence>
<reference evidence="2 3" key="1">
    <citation type="journal article" date="2010" name="Nature">
        <title>Genome sequencing and analysis of the model grass Brachypodium distachyon.</title>
        <authorList>
            <consortium name="International Brachypodium Initiative"/>
        </authorList>
    </citation>
    <scope>NUCLEOTIDE SEQUENCE [LARGE SCALE GENOMIC DNA]</scope>
    <source>
        <strain evidence="2 3">Bd21</strain>
    </source>
</reference>
<dbReference type="Gramene" id="KQJ85789">
    <property type="protein sequence ID" value="KQJ85789"/>
    <property type="gene ID" value="BRADI_4g01706v3"/>
</dbReference>
<dbReference type="Proteomes" id="UP000008810">
    <property type="component" value="Chromosome 4"/>
</dbReference>
<dbReference type="EnsemblPlants" id="KQJ85789">
    <property type="protein sequence ID" value="KQJ85789"/>
    <property type="gene ID" value="BRADI_4g01706v3"/>
</dbReference>
<name>A0A0Q3L0H7_BRADI</name>
<accession>A0A0Q3L0H7</accession>
<dbReference type="AlphaFoldDB" id="A0A0Q3L0H7"/>
<keyword evidence="4" id="KW-1185">Reference proteome</keyword>
<dbReference type="InParanoid" id="A0A0Q3L0H7"/>
<dbReference type="EMBL" id="CM000883">
    <property type="protein sequence ID" value="KQJ85789.1"/>
    <property type="molecule type" value="Genomic_DNA"/>
</dbReference>
<reference evidence="2" key="2">
    <citation type="submission" date="2017-06" db="EMBL/GenBank/DDBJ databases">
        <title>WGS assembly of Brachypodium distachyon.</title>
        <authorList>
            <consortium name="The International Brachypodium Initiative"/>
            <person name="Lucas S."/>
            <person name="Harmon-Smith M."/>
            <person name="Lail K."/>
            <person name="Tice H."/>
            <person name="Grimwood J."/>
            <person name="Bruce D."/>
            <person name="Barry K."/>
            <person name="Shu S."/>
            <person name="Lindquist E."/>
            <person name="Wang M."/>
            <person name="Pitluck S."/>
            <person name="Vogel J.P."/>
            <person name="Garvin D.F."/>
            <person name="Mockler T.C."/>
            <person name="Schmutz J."/>
            <person name="Rokhsar D."/>
            <person name="Bevan M.W."/>
        </authorList>
    </citation>
    <scope>NUCLEOTIDE SEQUENCE</scope>
    <source>
        <strain evidence="2">Bd21</strain>
    </source>
</reference>